<proteinExistence type="predicted"/>
<dbReference type="EMBL" id="KB742934">
    <property type="protein sequence ID" value="EOB02674.1"/>
    <property type="molecule type" value="Genomic_DNA"/>
</dbReference>
<protein>
    <submittedName>
        <fullName evidence="1">Uncharacterized protein</fullName>
    </submittedName>
</protein>
<evidence type="ECO:0000313" key="2">
    <source>
        <dbReference type="Proteomes" id="UP000296049"/>
    </source>
</evidence>
<reference evidence="2" key="1">
    <citation type="journal article" date="2013" name="Nat. Genet.">
        <title>The duck genome and transcriptome provide insight into an avian influenza virus reservoir species.</title>
        <authorList>
            <person name="Huang Y."/>
            <person name="Li Y."/>
            <person name="Burt D.W."/>
            <person name="Chen H."/>
            <person name="Zhang Y."/>
            <person name="Qian W."/>
            <person name="Kim H."/>
            <person name="Gan S."/>
            <person name="Zhao Y."/>
            <person name="Li J."/>
            <person name="Yi K."/>
            <person name="Feng H."/>
            <person name="Zhu P."/>
            <person name="Li B."/>
            <person name="Liu Q."/>
            <person name="Fairley S."/>
            <person name="Magor K.E."/>
            <person name="Du Z."/>
            <person name="Hu X."/>
            <person name="Goodman L."/>
            <person name="Tafer H."/>
            <person name="Vignal A."/>
            <person name="Lee T."/>
            <person name="Kim K.W."/>
            <person name="Sheng Z."/>
            <person name="An Y."/>
            <person name="Searle S."/>
            <person name="Herrero J."/>
            <person name="Groenen M.A."/>
            <person name="Crooijmans R.P."/>
            <person name="Faraut T."/>
            <person name="Cai Q."/>
            <person name="Webster R.G."/>
            <person name="Aldridge J.R."/>
            <person name="Warren W.C."/>
            <person name="Bartschat S."/>
            <person name="Kehr S."/>
            <person name="Marz M."/>
            <person name="Stadler P.F."/>
            <person name="Smith J."/>
            <person name="Kraus R.H."/>
            <person name="Zhao Y."/>
            <person name="Ren L."/>
            <person name="Fei J."/>
            <person name="Morisson M."/>
            <person name="Kaiser P."/>
            <person name="Griffin D.K."/>
            <person name="Rao M."/>
            <person name="Pitel F."/>
            <person name="Wang J."/>
            <person name="Li N."/>
        </authorList>
    </citation>
    <scope>NUCLEOTIDE SEQUENCE [LARGE SCALE GENOMIC DNA]</scope>
</reference>
<keyword evidence="2" id="KW-1185">Reference proteome</keyword>
<dbReference type="Proteomes" id="UP000296049">
    <property type="component" value="Unassembled WGS sequence"/>
</dbReference>
<evidence type="ECO:0000313" key="1">
    <source>
        <dbReference type="EMBL" id="EOB02674.1"/>
    </source>
</evidence>
<sequence>MVLHSTKAHAVSDKDTGVASPSILLESQGINPYFPLLSANLQCQIYCTPFTGTSLAADVWQAGDVALSLNQIAQTLVPALLTRTSARSKAYPVLQSWYSKANKLIKYGVGHSGQLPRFSVPFQGAIRRSFLIACPWSKHSQKCTSQQRLIELPHFVHLQTRLPNCRLGSTGDSSSTQAAGRHSYGTLGLHSPSNQWSKCSAQSSSVVPNTQLKKHHSGHQHRISRIRHLAPSLSNKLAFCVHMLLLPHRLIRKFGVELKQARNLRRPFGKVQQDAEGVIMLFE</sequence>
<dbReference type="AlphaFoldDB" id="R0LAG0"/>
<gene>
    <name evidence="1" type="ORF">Anapl_14338</name>
</gene>
<name>R0LAG0_ANAPL</name>
<organism evidence="1 2">
    <name type="scientific">Anas platyrhynchos</name>
    <name type="common">Mallard</name>
    <name type="synonym">Anas boschas</name>
    <dbReference type="NCBI Taxonomy" id="8839"/>
    <lineage>
        <taxon>Eukaryota</taxon>
        <taxon>Metazoa</taxon>
        <taxon>Chordata</taxon>
        <taxon>Craniata</taxon>
        <taxon>Vertebrata</taxon>
        <taxon>Euteleostomi</taxon>
        <taxon>Archelosauria</taxon>
        <taxon>Archosauria</taxon>
        <taxon>Dinosauria</taxon>
        <taxon>Saurischia</taxon>
        <taxon>Theropoda</taxon>
        <taxon>Coelurosauria</taxon>
        <taxon>Aves</taxon>
        <taxon>Neognathae</taxon>
        <taxon>Galloanserae</taxon>
        <taxon>Anseriformes</taxon>
        <taxon>Anatidae</taxon>
        <taxon>Anatinae</taxon>
        <taxon>Anas</taxon>
    </lineage>
</organism>
<accession>R0LAG0</accession>